<dbReference type="InterPro" id="IPR011042">
    <property type="entry name" value="6-blade_b-propeller_TolB-like"/>
</dbReference>
<accession>A0A847S069</accession>
<gene>
    <name evidence="1" type="ORF">HGH92_20770</name>
</gene>
<dbReference type="SUPFAM" id="SSF101898">
    <property type="entry name" value="NHL repeat"/>
    <property type="match status" value="1"/>
</dbReference>
<dbReference type="AlphaFoldDB" id="A0A847S069"/>
<protein>
    <recommendedName>
        <fullName evidence="3">3-hydroxyacyl-CoA dehydrogenase</fullName>
    </recommendedName>
</protein>
<evidence type="ECO:0000313" key="2">
    <source>
        <dbReference type="Proteomes" id="UP000570474"/>
    </source>
</evidence>
<dbReference type="SMART" id="SM00135">
    <property type="entry name" value="LY"/>
    <property type="match status" value="4"/>
</dbReference>
<reference evidence="1 2" key="1">
    <citation type="submission" date="2020-04" db="EMBL/GenBank/DDBJ databases">
        <authorList>
            <person name="Yin C."/>
        </authorList>
    </citation>
    <scope>NUCLEOTIDE SEQUENCE [LARGE SCALE GENOMIC DNA]</scope>
    <source>
        <strain evidence="1 2">Ae27</strain>
    </source>
</reference>
<comment type="caution">
    <text evidence="1">The sequence shown here is derived from an EMBL/GenBank/DDBJ whole genome shotgun (WGS) entry which is preliminary data.</text>
</comment>
<proteinExistence type="predicted"/>
<organism evidence="1 2">
    <name type="scientific">Chitinophaga varians</name>
    <dbReference type="NCBI Taxonomy" id="2202339"/>
    <lineage>
        <taxon>Bacteria</taxon>
        <taxon>Pseudomonadati</taxon>
        <taxon>Bacteroidota</taxon>
        <taxon>Chitinophagia</taxon>
        <taxon>Chitinophagales</taxon>
        <taxon>Chitinophagaceae</taxon>
        <taxon>Chitinophaga</taxon>
    </lineage>
</organism>
<evidence type="ECO:0008006" key="3">
    <source>
        <dbReference type="Google" id="ProtNLM"/>
    </source>
</evidence>
<evidence type="ECO:0000313" key="1">
    <source>
        <dbReference type="EMBL" id="NLR66755.1"/>
    </source>
</evidence>
<dbReference type="InterPro" id="IPR050778">
    <property type="entry name" value="Cueball_EGF_LRP_Nidogen"/>
</dbReference>
<keyword evidence="2" id="KW-1185">Reference proteome</keyword>
<dbReference type="Gene3D" id="2.120.10.30">
    <property type="entry name" value="TolB, C-terminal domain"/>
    <property type="match status" value="2"/>
</dbReference>
<sequence length="299" mass="32911">MKKSLITLQARPATIIEFPLYDAPPRTIFTITDGIPDGVWLDKANGLLYWTNMGNLTDQKEEFAAKDGSIQCCDLNGEQHRILVGNGAVTTPKQLTGDPEHGFLYWCDREGMAVMRCRMDGTGLETLVRRGRNEQDRLEVERHCVGIALDTSRQHIYWTQKGPAKGGKGRIFRAGINIPEGQTADNRTDITLLLDQLPEPIDLEFGAVSGRLYWTDRGAPPNGNSLNSATIAGDGRLINHHVLVTGLQEGIGLTVDEKDNKAYVTDLGGYIREVNLATDRQSVLRQQGPTTGITLLTDA</sequence>
<dbReference type="PANTHER" id="PTHR46513">
    <property type="entry name" value="VITELLOGENIN RECEPTOR-LIKE PROTEIN-RELATED-RELATED"/>
    <property type="match status" value="1"/>
</dbReference>
<dbReference type="RefSeq" id="WP_168872662.1">
    <property type="nucleotide sequence ID" value="NZ_JABAIA010000002.1"/>
</dbReference>
<dbReference type="PANTHER" id="PTHR46513:SF13">
    <property type="entry name" value="EGF-LIKE DOMAIN-CONTAINING PROTEIN"/>
    <property type="match status" value="1"/>
</dbReference>
<dbReference type="Proteomes" id="UP000570474">
    <property type="component" value="Unassembled WGS sequence"/>
</dbReference>
<dbReference type="InterPro" id="IPR000033">
    <property type="entry name" value="LDLR_classB_rpt"/>
</dbReference>
<dbReference type="EMBL" id="JABAIA010000002">
    <property type="protein sequence ID" value="NLR66755.1"/>
    <property type="molecule type" value="Genomic_DNA"/>
</dbReference>
<name>A0A847S069_9BACT</name>